<dbReference type="EMBL" id="CP096983">
    <property type="protein sequence ID" value="URZ12563.1"/>
    <property type="molecule type" value="Genomic_DNA"/>
</dbReference>
<proteinExistence type="predicted"/>
<dbReference type="KEGG" id="crw:CROST_032860"/>
<organism evidence="1 2">
    <name type="scientific">Clostridium felsineum</name>
    <dbReference type="NCBI Taxonomy" id="36839"/>
    <lineage>
        <taxon>Bacteria</taxon>
        <taxon>Bacillati</taxon>
        <taxon>Bacillota</taxon>
        <taxon>Clostridia</taxon>
        <taxon>Eubacteriales</taxon>
        <taxon>Clostridiaceae</taxon>
        <taxon>Clostridium</taxon>
    </lineage>
</organism>
<sequence length="175" mass="19787">MEIYNYSRETFEFLGTSTADESPREPGVFHIPAFATNIKPQSVSENQVAVFEKGNWIIKEDYRSKSACKIDTNGFFISKYNFSIGESPSSTIILTDIPDLNLYKPKWNGEKWIEGLSDLELDKIKKQQSSNVVMLTQLNELTVLCAQQDKMIKTLAQTVNNLNLKIEGAVNNAQQ</sequence>
<gene>
    <name evidence="1" type="ORF">CROST_032860</name>
</gene>
<dbReference type="Proteomes" id="UP000190951">
    <property type="component" value="Chromosome"/>
</dbReference>
<keyword evidence="2" id="KW-1185">Reference proteome</keyword>
<protein>
    <submittedName>
        <fullName evidence="1">Uncharacterized protein</fullName>
    </submittedName>
</protein>
<dbReference type="AlphaFoldDB" id="A0A1S8LYL2"/>
<evidence type="ECO:0000313" key="1">
    <source>
        <dbReference type="EMBL" id="URZ12563.1"/>
    </source>
</evidence>
<dbReference type="STRING" id="84029.CROST_28590"/>
<accession>A0A1S8LYL2</accession>
<evidence type="ECO:0000313" key="2">
    <source>
        <dbReference type="Proteomes" id="UP000190951"/>
    </source>
</evidence>
<reference evidence="1 2" key="1">
    <citation type="submission" date="2022-04" db="EMBL/GenBank/DDBJ databases">
        <title>Genome sequence of C. roseum typestrain.</title>
        <authorList>
            <person name="Poehlein A."/>
            <person name="Schoch T."/>
            <person name="Duerre P."/>
            <person name="Daniel R."/>
        </authorList>
    </citation>
    <scope>NUCLEOTIDE SEQUENCE [LARGE SCALE GENOMIC DNA]</scope>
    <source>
        <strain evidence="1 2">DSM 7320</strain>
    </source>
</reference>
<name>A0A1S8LYL2_9CLOT</name>
<dbReference type="RefSeq" id="WP_077834840.1">
    <property type="nucleotide sequence ID" value="NZ_CP096983.1"/>
</dbReference>